<dbReference type="NCBIfam" id="NF007214">
    <property type="entry name" value="PRK09636.1"/>
    <property type="match status" value="1"/>
</dbReference>
<gene>
    <name evidence="4" type="ORF">GT003_15975</name>
</gene>
<evidence type="ECO:0000259" key="2">
    <source>
        <dbReference type="Pfam" id="PF04542"/>
    </source>
</evidence>
<dbReference type="RefSeq" id="WP_161699495.1">
    <property type="nucleotide sequence ID" value="NZ_JAAAMU010000007.1"/>
</dbReference>
<dbReference type="InterPro" id="IPR013325">
    <property type="entry name" value="RNA_pol_sigma_r2"/>
</dbReference>
<dbReference type="PANTHER" id="PTHR30173:SF36">
    <property type="entry name" value="ECF RNA POLYMERASE SIGMA FACTOR SIGJ"/>
    <property type="match status" value="1"/>
</dbReference>
<comment type="subunit">
    <text evidence="1">Interacts transiently with the RNA polymerase catalytic core formed by RpoA, RpoB, RpoC and RpoZ (2 alpha, 1 beta, 1 beta' and 1 omega subunit) to form the RNA polymerase holoenzyme that can initiate transcription.</text>
</comment>
<dbReference type="GO" id="GO:0016987">
    <property type="term" value="F:sigma factor activity"/>
    <property type="evidence" value="ECO:0007669"/>
    <property type="project" value="InterPro"/>
</dbReference>
<dbReference type="Pfam" id="PF04542">
    <property type="entry name" value="Sigma70_r2"/>
    <property type="match status" value="1"/>
</dbReference>
<dbReference type="InterPro" id="IPR007627">
    <property type="entry name" value="RNA_pol_sigma70_r2"/>
</dbReference>
<evidence type="ECO:0000259" key="3">
    <source>
        <dbReference type="Pfam" id="PF08281"/>
    </source>
</evidence>
<sequence>MNDRNGDEMLDTHAIYNQYRPLLFSIAYRMLGKSQDAEDIVQDAFAAVQQRNTSDVLHIKAYLCRLVANRCLNELKSARMAKTDYIGPWLPEPIVTGPDGNPEEEVELKDDIAYAYLVVMQRLTPTERAVFVLRETLGLAFDEIGEWIGKSEANCRQLFSRGKRKLETNKYDAGVPMAPVTPRFQALSESFSAAFRAGDINAIVELLSEDAMLLTDGGGKVNAAINPIVGRDRVKALLAFSMTNYLRNGTMKKVAVNGQVGFMVMFDGKPFAVYAFAMHPESSAIARVYVVMNPEKLHGAVRWLESQY</sequence>
<proteinExistence type="predicted"/>
<dbReference type="InterPro" id="IPR014284">
    <property type="entry name" value="RNA_pol_sigma-70_dom"/>
</dbReference>
<dbReference type="PANTHER" id="PTHR30173">
    <property type="entry name" value="SIGMA 19 FACTOR"/>
    <property type="match status" value="1"/>
</dbReference>
<dbReference type="OrthoDB" id="3211555at2"/>
<name>A0A7X5C1P1_9BACL</name>
<feature type="domain" description="RNA polymerase sigma-70 region 2" evidence="2">
    <location>
        <begin position="15"/>
        <end position="79"/>
    </location>
</feature>
<organism evidence="4 5">
    <name type="scientific">Paenibacillus sacheonensis</name>
    <dbReference type="NCBI Taxonomy" id="742054"/>
    <lineage>
        <taxon>Bacteria</taxon>
        <taxon>Bacillati</taxon>
        <taxon>Bacillota</taxon>
        <taxon>Bacilli</taxon>
        <taxon>Bacillales</taxon>
        <taxon>Paenibacillaceae</taxon>
        <taxon>Paenibacillus</taxon>
    </lineage>
</organism>
<dbReference type="EMBL" id="JAAAMU010000007">
    <property type="protein sequence ID" value="NBC70500.1"/>
    <property type="molecule type" value="Genomic_DNA"/>
</dbReference>
<dbReference type="Gene3D" id="1.10.1740.10">
    <property type="match status" value="1"/>
</dbReference>
<dbReference type="InterPro" id="IPR036388">
    <property type="entry name" value="WH-like_DNA-bd_sf"/>
</dbReference>
<dbReference type="InterPro" id="IPR013249">
    <property type="entry name" value="RNA_pol_sigma70_r4_t2"/>
</dbReference>
<dbReference type="Proteomes" id="UP000558113">
    <property type="component" value="Unassembled WGS sequence"/>
</dbReference>
<dbReference type="SUPFAM" id="SSF88946">
    <property type="entry name" value="Sigma2 domain of RNA polymerase sigma factors"/>
    <property type="match status" value="1"/>
</dbReference>
<dbReference type="GO" id="GO:0003677">
    <property type="term" value="F:DNA binding"/>
    <property type="evidence" value="ECO:0007669"/>
    <property type="project" value="InterPro"/>
</dbReference>
<dbReference type="SUPFAM" id="SSF88659">
    <property type="entry name" value="Sigma3 and sigma4 domains of RNA polymerase sigma factors"/>
    <property type="match status" value="1"/>
</dbReference>
<dbReference type="AlphaFoldDB" id="A0A7X5C1P1"/>
<dbReference type="NCBIfam" id="TIGR02937">
    <property type="entry name" value="sigma70-ECF"/>
    <property type="match status" value="1"/>
</dbReference>
<dbReference type="GO" id="GO:0006352">
    <property type="term" value="P:DNA-templated transcription initiation"/>
    <property type="evidence" value="ECO:0007669"/>
    <property type="project" value="InterPro"/>
</dbReference>
<evidence type="ECO:0000313" key="5">
    <source>
        <dbReference type="Proteomes" id="UP000558113"/>
    </source>
</evidence>
<dbReference type="Gene3D" id="1.10.10.10">
    <property type="entry name" value="Winged helix-like DNA-binding domain superfamily/Winged helix DNA-binding domain"/>
    <property type="match status" value="1"/>
</dbReference>
<comment type="caution">
    <text evidence="4">The sequence shown here is derived from an EMBL/GenBank/DDBJ whole genome shotgun (WGS) entry which is preliminary data.</text>
</comment>
<feature type="domain" description="RNA polymerase sigma factor 70 region 4 type 2" evidence="3">
    <location>
        <begin position="118"/>
        <end position="166"/>
    </location>
</feature>
<reference evidence="4 5" key="1">
    <citation type="submission" date="2020-01" db="EMBL/GenBank/DDBJ databases">
        <title>Paenibacillus soybeanensis sp. nov. isolated from the nodules of soybean (Glycine max(L.) Merr).</title>
        <authorList>
            <person name="Wang H."/>
        </authorList>
    </citation>
    <scope>NUCLEOTIDE SEQUENCE [LARGE SCALE GENOMIC DNA]</scope>
    <source>
        <strain evidence="4 5">DSM 23054</strain>
    </source>
</reference>
<keyword evidence="5" id="KW-1185">Reference proteome</keyword>
<evidence type="ECO:0000313" key="4">
    <source>
        <dbReference type="EMBL" id="NBC70500.1"/>
    </source>
</evidence>
<dbReference type="SUPFAM" id="SSF54427">
    <property type="entry name" value="NTF2-like"/>
    <property type="match status" value="1"/>
</dbReference>
<dbReference type="InterPro" id="IPR013324">
    <property type="entry name" value="RNA_pol_sigma_r3/r4-like"/>
</dbReference>
<dbReference type="Gene3D" id="3.10.450.50">
    <property type="match status" value="1"/>
</dbReference>
<evidence type="ECO:0000256" key="1">
    <source>
        <dbReference type="ARBA" id="ARBA00011344"/>
    </source>
</evidence>
<dbReference type="InterPro" id="IPR052704">
    <property type="entry name" value="ECF_Sigma-70_Domain"/>
</dbReference>
<dbReference type="Pfam" id="PF08281">
    <property type="entry name" value="Sigma70_r4_2"/>
    <property type="match status" value="1"/>
</dbReference>
<protein>
    <submittedName>
        <fullName evidence="4">Sigma-70 family RNA polymerase sigma factor</fullName>
    </submittedName>
</protein>
<accession>A0A7X5C1P1</accession>
<dbReference type="InterPro" id="IPR032710">
    <property type="entry name" value="NTF2-like_dom_sf"/>
</dbReference>